<proteinExistence type="predicted"/>
<evidence type="ECO:0000313" key="3">
    <source>
        <dbReference type="Proteomes" id="UP000634136"/>
    </source>
</evidence>
<dbReference type="EMBL" id="JAAIUW010000006">
    <property type="protein sequence ID" value="KAF7826321.1"/>
    <property type="molecule type" value="Genomic_DNA"/>
</dbReference>
<evidence type="ECO:0000313" key="2">
    <source>
        <dbReference type="EMBL" id="KAF7826321.1"/>
    </source>
</evidence>
<sequence length="468" mass="51130">MKTAKIIVADQAEAEDANLSKVSTGNSADSFFGSVSAKNCHVFLAATFGAPKSSPSSLSQPSSIGSSQKPDVATIGRRICVASTTFIATDGSPKLPAVDHNSLSGASSSPLDKPCRVVLVAFVRVGSTTPHATTVGFKPSNDITGACAGRVSSSMSFSLLNHHPLATRKFAISIFILIWTFNQLEKASLPNPSQSQPPVLSYHCGSNLSSEIKLDSSITVTSDGFVHVSLKYGFQKADRKIPRNNASRYTSRTRGLDKSAYLPFKLRLRQHNFIPCMKRRRNIVFKYDALIYSYHDDKKGSGVTYLAVDILPTGFAKEVVVSTTIINQHLHHKFLVLARDPQCIRVELPFKGTETDLRAVVTQALSPSFTQFSSSKPFICWNIGSLGRSRGLGQQFARQSIISRSLMVARFSIRVTLQGMNSMDELSISNPRVMGSILASSPIRARRMLQAKAYKINRITIIEKHSKQ</sequence>
<gene>
    <name evidence="2" type="ORF">G2W53_017485</name>
</gene>
<feature type="region of interest" description="Disordered" evidence="1">
    <location>
        <begin position="51"/>
        <end position="70"/>
    </location>
</feature>
<organism evidence="2 3">
    <name type="scientific">Senna tora</name>
    <dbReference type="NCBI Taxonomy" id="362788"/>
    <lineage>
        <taxon>Eukaryota</taxon>
        <taxon>Viridiplantae</taxon>
        <taxon>Streptophyta</taxon>
        <taxon>Embryophyta</taxon>
        <taxon>Tracheophyta</taxon>
        <taxon>Spermatophyta</taxon>
        <taxon>Magnoliopsida</taxon>
        <taxon>eudicotyledons</taxon>
        <taxon>Gunneridae</taxon>
        <taxon>Pentapetalae</taxon>
        <taxon>rosids</taxon>
        <taxon>fabids</taxon>
        <taxon>Fabales</taxon>
        <taxon>Fabaceae</taxon>
        <taxon>Caesalpinioideae</taxon>
        <taxon>Cassia clade</taxon>
        <taxon>Senna</taxon>
    </lineage>
</organism>
<reference evidence="2" key="1">
    <citation type="submission" date="2020-09" db="EMBL/GenBank/DDBJ databases">
        <title>Genome-Enabled Discovery of Anthraquinone Biosynthesis in Senna tora.</title>
        <authorList>
            <person name="Kang S.-H."/>
            <person name="Pandey R.P."/>
            <person name="Lee C.-M."/>
            <person name="Sim J.-S."/>
            <person name="Jeong J.-T."/>
            <person name="Choi B.-S."/>
            <person name="Jung M."/>
            <person name="Ginzburg D."/>
            <person name="Zhao K."/>
            <person name="Won S.Y."/>
            <person name="Oh T.-J."/>
            <person name="Yu Y."/>
            <person name="Kim N.-H."/>
            <person name="Lee O.R."/>
            <person name="Lee T.-H."/>
            <person name="Bashyal P."/>
            <person name="Kim T.-S."/>
            <person name="Lee W.-H."/>
            <person name="Kawkins C."/>
            <person name="Kim C.-K."/>
            <person name="Kim J.S."/>
            <person name="Ahn B.O."/>
            <person name="Rhee S.Y."/>
            <person name="Sohng J.K."/>
        </authorList>
    </citation>
    <scope>NUCLEOTIDE SEQUENCE</scope>
    <source>
        <tissue evidence="2">Leaf</tissue>
    </source>
</reference>
<protein>
    <submittedName>
        <fullName evidence="2">Preprotein translocase subunit SECY, chloroplastic</fullName>
    </submittedName>
</protein>
<evidence type="ECO:0000256" key="1">
    <source>
        <dbReference type="SAM" id="MobiDB-lite"/>
    </source>
</evidence>
<dbReference type="Proteomes" id="UP000634136">
    <property type="component" value="Unassembled WGS sequence"/>
</dbReference>
<accession>A0A834TT66</accession>
<name>A0A834TT66_9FABA</name>
<dbReference type="AlphaFoldDB" id="A0A834TT66"/>
<comment type="caution">
    <text evidence="2">The sequence shown here is derived from an EMBL/GenBank/DDBJ whole genome shotgun (WGS) entry which is preliminary data.</text>
</comment>
<keyword evidence="3" id="KW-1185">Reference proteome</keyword>